<dbReference type="SUPFAM" id="SSF51735">
    <property type="entry name" value="NAD(P)-binding Rossmann-fold domains"/>
    <property type="match status" value="1"/>
</dbReference>
<dbReference type="Gene3D" id="3.30.470.20">
    <property type="entry name" value="ATP-grasp fold, B domain"/>
    <property type="match status" value="1"/>
</dbReference>
<proteinExistence type="predicted"/>
<dbReference type="InterPro" id="IPR036291">
    <property type="entry name" value="NAD(P)-bd_dom_sf"/>
</dbReference>
<name>A0ABS3YF02_9BACT</name>
<reference evidence="3" key="1">
    <citation type="submission" date="2021-03" db="EMBL/GenBank/DDBJ databases">
        <title>Assistant Professor.</title>
        <authorList>
            <person name="Huq M.A."/>
        </authorList>
    </citation>
    <scope>NUCLEOTIDE SEQUENCE [LARGE SCALE GENOMIC DNA]</scope>
    <source>
        <strain evidence="3">MAH-28</strain>
    </source>
</reference>
<accession>A0ABS3YF02</accession>
<evidence type="ECO:0000259" key="1">
    <source>
        <dbReference type="Pfam" id="PF21360"/>
    </source>
</evidence>
<evidence type="ECO:0000313" key="3">
    <source>
        <dbReference type="Proteomes" id="UP000679126"/>
    </source>
</evidence>
<dbReference type="InterPro" id="IPR048764">
    <property type="entry name" value="PylC_N"/>
</dbReference>
<evidence type="ECO:0000313" key="2">
    <source>
        <dbReference type="EMBL" id="MBO9153257.1"/>
    </source>
</evidence>
<dbReference type="Pfam" id="PF21360">
    <property type="entry name" value="PylC-like_N"/>
    <property type="match status" value="1"/>
</dbReference>
<organism evidence="2 3">
    <name type="scientific">Chitinophaga chungangae</name>
    <dbReference type="NCBI Taxonomy" id="2821488"/>
    <lineage>
        <taxon>Bacteria</taxon>
        <taxon>Pseudomonadati</taxon>
        <taxon>Bacteroidota</taxon>
        <taxon>Chitinophagia</taxon>
        <taxon>Chitinophagales</taxon>
        <taxon>Chitinophagaceae</taxon>
        <taxon>Chitinophaga</taxon>
    </lineage>
</organism>
<protein>
    <submittedName>
        <fullName evidence="2">ATP-grasp domain-containing protein</fullName>
    </submittedName>
</protein>
<comment type="caution">
    <text evidence="2">The sequence shown here is derived from an EMBL/GenBank/DDBJ whole genome shotgun (WGS) entry which is preliminary data.</text>
</comment>
<gene>
    <name evidence="2" type="ORF">J7I43_13600</name>
</gene>
<dbReference type="EMBL" id="JAGHKP010000002">
    <property type="protein sequence ID" value="MBO9153257.1"/>
    <property type="molecule type" value="Genomic_DNA"/>
</dbReference>
<dbReference type="Proteomes" id="UP000679126">
    <property type="component" value="Unassembled WGS sequence"/>
</dbReference>
<keyword evidence="3" id="KW-1185">Reference proteome</keyword>
<dbReference type="Gene3D" id="3.40.50.20">
    <property type="match status" value="1"/>
</dbReference>
<dbReference type="RefSeq" id="WP_209146226.1">
    <property type="nucleotide sequence ID" value="NZ_JAGHKP010000002.1"/>
</dbReference>
<feature type="domain" description="PylC N-terminal" evidence="1">
    <location>
        <begin position="19"/>
        <end position="94"/>
    </location>
</feature>
<sequence length="326" mass="36075">MDKKRVLVTGIGGNVGQGIIRNILKCNYDVEITGTNISSFSAGNHLCDRFHEVPYAYDPAFLPAIRAIVEQEGIDLVIPSTDYEVYYLSANSASIGAKVAASGPVAAELYLDKFLSYQHHSRHNIPFAASLLPSAYQSEFDGIIVKPRKGRGSRGLHINPSDLTPYSDEEYMVQRFARGKEITTAFYVTREGKLHGAITLMRSLENGATSQCRVVFDYDDALVPILQKMIAHADIRGAANLQSIVTEEGEIVPFEVNCRISGTNSIRSNFGFEDVKYTLQEYLYNTSPDKPAIKPGVAVRILMDVIYPDVTDFDQCKDNSAGFHIF</sequence>
<dbReference type="SUPFAM" id="SSF56059">
    <property type="entry name" value="Glutathione synthetase ATP-binding domain-like"/>
    <property type="match status" value="1"/>
</dbReference>